<dbReference type="InterPro" id="IPR001967">
    <property type="entry name" value="Peptidase_S11_N"/>
</dbReference>
<evidence type="ECO:0000259" key="17">
    <source>
        <dbReference type="SMART" id="SM00936"/>
    </source>
</evidence>
<comment type="similarity">
    <text evidence="3 15">Belongs to the peptidase S11 family.</text>
</comment>
<dbReference type="Pfam" id="PF07943">
    <property type="entry name" value="PBP5_C"/>
    <property type="match status" value="1"/>
</dbReference>
<evidence type="ECO:0000256" key="13">
    <source>
        <dbReference type="PIRSR" id="PIRSR618044-1"/>
    </source>
</evidence>
<evidence type="ECO:0000256" key="10">
    <source>
        <dbReference type="ARBA" id="ARBA00022984"/>
    </source>
</evidence>
<dbReference type="GO" id="GO:0008360">
    <property type="term" value="P:regulation of cell shape"/>
    <property type="evidence" value="ECO:0007669"/>
    <property type="project" value="UniProtKB-KW"/>
</dbReference>
<dbReference type="Gene3D" id="3.40.710.10">
    <property type="entry name" value="DD-peptidase/beta-lactamase superfamily"/>
    <property type="match status" value="1"/>
</dbReference>
<proteinExistence type="inferred from homology"/>
<protein>
    <recommendedName>
        <fullName evidence="4">serine-type D-Ala-D-Ala carboxypeptidase</fullName>
        <ecNumber evidence="4">3.4.16.4</ecNumber>
    </recommendedName>
</protein>
<comment type="catalytic activity">
    <reaction evidence="12">
        <text>Preferential cleavage: (Ac)2-L-Lys-D-Ala-|-D-Ala. Also transpeptidation of peptidyl-alanyl moieties that are N-acyl substituents of D-alanine.</text>
        <dbReference type="EC" id="3.4.16.4"/>
    </reaction>
</comment>
<dbReference type="Proteomes" id="UP000053675">
    <property type="component" value="Unassembled WGS sequence"/>
</dbReference>
<keyword evidence="7 16" id="KW-0732">Signal</keyword>
<dbReference type="SUPFAM" id="SSF56601">
    <property type="entry name" value="beta-lactamase/transpeptidase-like"/>
    <property type="match status" value="1"/>
</dbReference>
<evidence type="ECO:0000256" key="6">
    <source>
        <dbReference type="ARBA" id="ARBA00022670"/>
    </source>
</evidence>
<comment type="caution">
    <text evidence="18">The sequence shown here is derived from an EMBL/GenBank/DDBJ whole genome shotgun (WGS) entry which is preliminary data.</text>
</comment>
<dbReference type="Gene3D" id="2.60.410.10">
    <property type="entry name" value="D-Ala-D-Ala carboxypeptidase, C-terminal domain"/>
    <property type="match status" value="1"/>
</dbReference>
<dbReference type="InterPro" id="IPR015956">
    <property type="entry name" value="Peniciliin-bd_prot_C_sf"/>
</dbReference>
<sequence length="387" mass="42407">MRLKMRWLRQCAVALLAACVALPAQAQLFETRAKQAHLIDAETGTILFSKNADAAFPPASLAKLMTVELAFDAIRSGQISPEENFYISEHAWRTGGAVSGTSTMFAEVKSSVPLDALLQGVIVHSANDGAIAIAEGMAGSEESFARLMTTRARKLGLETSTFVNATGLPAPGQVVTARELTQLALHLWQTYPERYQTFSQPDFEWNGIRQRNRNPLLPMNIGADGLKTGFTEESGYAITASIERDGRRLFATLGGMESEQQRAEEARKLLDWGIRAFEKMALFGEGEAIAEADVYGGAQPTVKLRARRDVAIFVPITDRERMRAEVVYEGPLQAPVEEGEEVGRLRIWLGDTISQETPVYAAESVGKGELHQRALDAVGELLIGWLR</sequence>
<evidence type="ECO:0000256" key="15">
    <source>
        <dbReference type="RuleBase" id="RU004016"/>
    </source>
</evidence>
<evidence type="ECO:0000256" key="14">
    <source>
        <dbReference type="PIRSR" id="PIRSR618044-2"/>
    </source>
</evidence>
<keyword evidence="9" id="KW-0133">Cell shape</keyword>
<reference evidence="18 19" key="1">
    <citation type="submission" date="2014-05" db="EMBL/GenBank/DDBJ databases">
        <title>Draft Genome Sequence of Nitratireductor basaltis Strain UMTGB225, A Marine Bacterium Isolated from Green Barrel Tunicate.</title>
        <authorList>
            <person name="Gan H.Y."/>
        </authorList>
    </citation>
    <scope>NUCLEOTIDE SEQUENCE [LARGE SCALE GENOMIC DNA]</scope>
    <source>
        <strain evidence="18 19">UMTGB225</strain>
    </source>
</reference>
<gene>
    <name evidence="18" type="ORF">EL18_01037</name>
</gene>
<evidence type="ECO:0000313" key="18">
    <source>
        <dbReference type="EMBL" id="KFB10010.1"/>
    </source>
</evidence>
<dbReference type="GO" id="GO:0009002">
    <property type="term" value="F:serine-type D-Ala-D-Ala carboxypeptidase activity"/>
    <property type="evidence" value="ECO:0007669"/>
    <property type="project" value="UniProtKB-EC"/>
</dbReference>
<keyword evidence="8" id="KW-0378">Hydrolase</keyword>
<evidence type="ECO:0000256" key="2">
    <source>
        <dbReference type="ARBA" id="ARBA00004752"/>
    </source>
</evidence>
<keyword evidence="19" id="KW-1185">Reference proteome</keyword>
<dbReference type="eggNOG" id="COG1686">
    <property type="taxonomic scope" value="Bacteria"/>
</dbReference>
<evidence type="ECO:0000256" key="16">
    <source>
        <dbReference type="SAM" id="SignalP"/>
    </source>
</evidence>
<dbReference type="EMBL" id="JMQM01000001">
    <property type="protein sequence ID" value="KFB10010.1"/>
    <property type="molecule type" value="Genomic_DNA"/>
</dbReference>
<dbReference type="STRING" id="472175.EL18_01037"/>
<dbReference type="GO" id="GO:0006508">
    <property type="term" value="P:proteolysis"/>
    <property type="evidence" value="ECO:0007669"/>
    <property type="project" value="UniProtKB-KW"/>
</dbReference>
<dbReference type="PANTHER" id="PTHR21581">
    <property type="entry name" value="D-ALANYL-D-ALANINE CARBOXYPEPTIDASE"/>
    <property type="match status" value="1"/>
</dbReference>
<keyword evidence="11" id="KW-0961">Cell wall biogenesis/degradation</keyword>
<dbReference type="PANTHER" id="PTHR21581:SF6">
    <property type="entry name" value="TRAFFICKING PROTEIN PARTICLE COMPLEX SUBUNIT 12"/>
    <property type="match status" value="1"/>
</dbReference>
<name>A0A084UAM4_9HYPH</name>
<evidence type="ECO:0000256" key="5">
    <source>
        <dbReference type="ARBA" id="ARBA00022645"/>
    </source>
</evidence>
<evidence type="ECO:0000256" key="4">
    <source>
        <dbReference type="ARBA" id="ARBA00012448"/>
    </source>
</evidence>
<keyword evidence="5 18" id="KW-0121">Carboxypeptidase</keyword>
<feature type="active site" evidence="13">
    <location>
        <position position="125"/>
    </location>
</feature>
<dbReference type="GO" id="GO:0071555">
    <property type="term" value="P:cell wall organization"/>
    <property type="evidence" value="ECO:0007669"/>
    <property type="project" value="UniProtKB-KW"/>
</dbReference>
<dbReference type="GO" id="GO:0009252">
    <property type="term" value="P:peptidoglycan biosynthetic process"/>
    <property type="evidence" value="ECO:0007669"/>
    <property type="project" value="UniProtKB-UniPathway"/>
</dbReference>
<dbReference type="PRINTS" id="PR00725">
    <property type="entry name" value="DADACBPTASE1"/>
</dbReference>
<evidence type="ECO:0000313" key="19">
    <source>
        <dbReference type="Proteomes" id="UP000053675"/>
    </source>
</evidence>
<feature type="domain" description="Peptidase S11 D-Ala-D-Ala carboxypeptidase A C-terminal" evidence="17">
    <location>
        <begin position="277"/>
        <end position="367"/>
    </location>
</feature>
<dbReference type="InterPro" id="IPR037167">
    <property type="entry name" value="Peptidase_S11_C_sf"/>
</dbReference>
<dbReference type="Pfam" id="PF00768">
    <property type="entry name" value="Peptidase_S11"/>
    <property type="match status" value="1"/>
</dbReference>
<evidence type="ECO:0000256" key="7">
    <source>
        <dbReference type="ARBA" id="ARBA00022729"/>
    </source>
</evidence>
<evidence type="ECO:0000256" key="12">
    <source>
        <dbReference type="ARBA" id="ARBA00034000"/>
    </source>
</evidence>
<feature type="chain" id="PRO_5001783106" description="serine-type D-Ala-D-Ala carboxypeptidase" evidence="16">
    <location>
        <begin position="27"/>
        <end position="387"/>
    </location>
</feature>
<evidence type="ECO:0000256" key="3">
    <source>
        <dbReference type="ARBA" id="ARBA00007164"/>
    </source>
</evidence>
<evidence type="ECO:0000256" key="8">
    <source>
        <dbReference type="ARBA" id="ARBA00022801"/>
    </source>
</evidence>
<dbReference type="SUPFAM" id="SSF69189">
    <property type="entry name" value="Penicillin-binding protein associated domain"/>
    <property type="match status" value="1"/>
</dbReference>
<feature type="binding site" evidence="14">
    <location>
        <position position="227"/>
    </location>
    <ligand>
        <name>substrate</name>
    </ligand>
</feature>
<organism evidence="18 19">
    <name type="scientific">Nitratireductor basaltis</name>
    <dbReference type="NCBI Taxonomy" id="472175"/>
    <lineage>
        <taxon>Bacteria</taxon>
        <taxon>Pseudomonadati</taxon>
        <taxon>Pseudomonadota</taxon>
        <taxon>Alphaproteobacteria</taxon>
        <taxon>Hyphomicrobiales</taxon>
        <taxon>Phyllobacteriaceae</taxon>
        <taxon>Nitratireductor</taxon>
    </lineage>
</organism>
<dbReference type="InterPro" id="IPR012338">
    <property type="entry name" value="Beta-lactam/transpept-like"/>
</dbReference>
<accession>A0A084UAM4</accession>
<evidence type="ECO:0000256" key="11">
    <source>
        <dbReference type="ARBA" id="ARBA00023316"/>
    </source>
</evidence>
<evidence type="ECO:0000256" key="9">
    <source>
        <dbReference type="ARBA" id="ARBA00022960"/>
    </source>
</evidence>
<comment type="pathway">
    <text evidence="2">Cell wall biogenesis; peptidoglycan biosynthesis.</text>
</comment>
<keyword evidence="6" id="KW-0645">Protease</keyword>
<feature type="active site" description="Proton acceptor" evidence="13">
    <location>
        <position position="63"/>
    </location>
</feature>
<dbReference type="InterPro" id="IPR018044">
    <property type="entry name" value="Peptidase_S11"/>
</dbReference>
<dbReference type="AlphaFoldDB" id="A0A084UAM4"/>
<dbReference type="InterPro" id="IPR012907">
    <property type="entry name" value="Peptidase_S11_C"/>
</dbReference>
<comment type="function">
    <text evidence="1">Removes C-terminal D-alanyl residues from sugar-peptide cell wall precursors.</text>
</comment>
<dbReference type="EC" id="3.4.16.4" evidence="4"/>
<dbReference type="UniPathway" id="UPA00219"/>
<keyword evidence="10" id="KW-0573">Peptidoglycan synthesis</keyword>
<feature type="signal peptide" evidence="16">
    <location>
        <begin position="1"/>
        <end position="26"/>
    </location>
</feature>
<dbReference type="SMART" id="SM00936">
    <property type="entry name" value="PBP5_C"/>
    <property type="match status" value="1"/>
</dbReference>
<feature type="active site" description="Acyl-ester intermediate" evidence="13">
    <location>
        <position position="60"/>
    </location>
</feature>
<dbReference type="PATRIC" id="fig|472175.3.peg.1045"/>
<evidence type="ECO:0000256" key="1">
    <source>
        <dbReference type="ARBA" id="ARBA00003217"/>
    </source>
</evidence>